<evidence type="ECO:0000259" key="11">
    <source>
        <dbReference type="PROSITE" id="PS51007"/>
    </source>
</evidence>
<evidence type="ECO:0000256" key="4">
    <source>
        <dbReference type="ARBA" id="ARBA00022660"/>
    </source>
</evidence>
<evidence type="ECO:0000313" key="13">
    <source>
        <dbReference type="Proteomes" id="UP001138757"/>
    </source>
</evidence>
<accession>A0A9X1IRV8</accession>
<dbReference type="InterPro" id="IPR036909">
    <property type="entry name" value="Cyt_c-like_dom_sf"/>
</dbReference>
<feature type="region of interest" description="Disordered" evidence="9">
    <location>
        <begin position="17"/>
        <end position="41"/>
    </location>
</feature>
<evidence type="ECO:0000256" key="7">
    <source>
        <dbReference type="ARBA" id="ARBA00023004"/>
    </source>
</evidence>
<proteinExistence type="predicted"/>
<keyword evidence="4" id="KW-0679">Respiratory chain</keyword>
<dbReference type="GO" id="GO:0005506">
    <property type="term" value="F:iron ion binding"/>
    <property type="evidence" value="ECO:0007669"/>
    <property type="project" value="InterPro"/>
</dbReference>
<evidence type="ECO:0000313" key="12">
    <source>
        <dbReference type="EMBL" id="MBT2187813.1"/>
    </source>
</evidence>
<dbReference type="Proteomes" id="UP001138757">
    <property type="component" value="Unassembled WGS sequence"/>
</dbReference>
<dbReference type="Pfam" id="PF13442">
    <property type="entry name" value="Cytochrome_CBB3"/>
    <property type="match status" value="1"/>
</dbReference>
<keyword evidence="2" id="KW-0813">Transport</keyword>
<keyword evidence="5 8" id="KW-0479">Metal-binding</keyword>
<dbReference type="SUPFAM" id="SSF46626">
    <property type="entry name" value="Cytochrome c"/>
    <property type="match status" value="1"/>
</dbReference>
<reference evidence="12" key="1">
    <citation type="submission" date="2021-05" db="EMBL/GenBank/DDBJ databases">
        <title>Genome of Sphingobium sp. strain.</title>
        <authorList>
            <person name="Fan R."/>
        </authorList>
    </citation>
    <scope>NUCLEOTIDE SEQUENCE</scope>
    <source>
        <strain evidence="12">H33</strain>
    </source>
</reference>
<evidence type="ECO:0000256" key="5">
    <source>
        <dbReference type="ARBA" id="ARBA00022723"/>
    </source>
</evidence>
<keyword evidence="13" id="KW-1185">Reference proteome</keyword>
<dbReference type="PROSITE" id="PS51007">
    <property type="entry name" value="CYTC"/>
    <property type="match status" value="1"/>
</dbReference>
<dbReference type="RefSeq" id="WP_214624073.1">
    <property type="nucleotide sequence ID" value="NZ_JAHGAW010000008.1"/>
</dbReference>
<evidence type="ECO:0000256" key="9">
    <source>
        <dbReference type="SAM" id="MobiDB-lite"/>
    </source>
</evidence>
<protein>
    <submittedName>
        <fullName evidence="12">C-type cytochrome</fullName>
    </submittedName>
</protein>
<comment type="caution">
    <text evidence="12">The sequence shown here is derived from an EMBL/GenBank/DDBJ whole genome shotgun (WGS) entry which is preliminary data.</text>
</comment>
<feature type="chain" id="PRO_5040766091" evidence="10">
    <location>
        <begin position="23"/>
        <end position="119"/>
    </location>
</feature>
<dbReference type="InterPro" id="IPR051459">
    <property type="entry name" value="Cytochrome_c-type_DH"/>
</dbReference>
<comment type="cofactor">
    <cofactor evidence="1">
        <name>heme c</name>
        <dbReference type="ChEBI" id="CHEBI:61717"/>
    </cofactor>
</comment>
<feature type="signal peptide" evidence="10">
    <location>
        <begin position="1"/>
        <end position="22"/>
    </location>
</feature>
<dbReference type="InterPro" id="IPR009056">
    <property type="entry name" value="Cyt_c-like_dom"/>
</dbReference>
<feature type="domain" description="Cytochrome c" evidence="11">
    <location>
        <begin position="39"/>
        <end position="117"/>
    </location>
</feature>
<dbReference type="GO" id="GO:0009055">
    <property type="term" value="F:electron transfer activity"/>
    <property type="evidence" value="ECO:0007669"/>
    <property type="project" value="InterPro"/>
</dbReference>
<evidence type="ECO:0000256" key="6">
    <source>
        <dbReference type="ARBA" id="ARBA00022982"/>
    </source>
</evidence>
<dbReference type="AlphaFoldDB" id="A0A9X1IRV8"/>
<dbReference type="Gene3D" id="1.10.760.10">
    <property type="entry name" value="Cytochrome c-like domain"/>
    <property type="match status" value="1"/>
</dbReference>
<dbReference type="EMBL" id="JAHGAW010000008">
    <property type="protein sequence ID" value="MBT2187813.1"/>
    <property type="molecule type" value="Genomic_DNA"/>
</dbReference>
<keyword evidence="6" id="KW-0249">Electron transport</keyword>
<evidence type="ECO:0000256" key="1">
    <source>
        <dbReference type="ARBA" id="ARBA00001926"/>
    </source>
</evidence>
<evidence type="ECO:0000256" key="8">
    <source>
        <dbReference type="PROSITE-ProRule" id="PRU00433"/>
    </source>
</evidence>
<dbReference type="GO" id="GO:0020037">
    <property type="term" value="F:heme binding"/>
    <property type="evidence" value="ECO:0007669"/>
    <property type="project" value="InterPro"/>
</dbReference>
<keyword evidence="10" id="KW-0732">Signal</keyword>
<name>A0A9X1IRV8_9SPHN</name>
<dbReference type="PANTHER" id="PTHR35008:SF8">
    <property type="entry name" value="ALCOHOL DEHYDROGENASE CYTOCHROME C SUBUNIT"/>
    <property type="match status" value="1"/>
</dbReference>
<dbReference type="PANTHER" id="PTHR35008">
    <property type="entry name" value="BLL4482 PROTEIN-RELATED"/>
    <property type="match status" value="1"/>
</dbReference>
<evidence type="ECO:0000256" key="2">
    <source>
        <dbReference type="ARBA" id="ARBA00022448"/>
    </source>
</evidence>
<dbReference type="InterPro" id="IPR008168">
    <property type="entry name" value="Cyt_C_IC"/>
</dbReference>
<gene>
    <name evidence="12" type="ORF">KK488_12735</name>
</gene>
<keyword evidence="3 8" id="KW-0349">Heme</keyword>
<evidence type="ECO:0000256" key="3">
    <source>
        <dbReference type="ARBA" id="ARBA00022617"/>
    </source>
</evidence>
<dbReference type="PRINTS" id="PR00605">
    <property type="entry name" value="CYTCHROMECIC"/>
</dbReference>
<sequence length="119" mass="11697">MASLVFTMALAPVLAQQQKASAATPTSTPAPAPAPVATGDPAKGKALFESASCGACHALAAAGASGEVGPALDHNDHLTHALIVSRVASGQGAMPSFGEQFTQAQVDDIAAYVLSAAAK</sequence>
<evidence type="ECO:0000256" key="10">
    <source>
        <dbReference type="SAM" id="SignalP"/>
    </source>
</evidence>
<keyword evidence="7 8" id="KW-0408">Iron</keyword>
<organism evidence="12 13">
    <name type="scientific">Sphingobium nicotianae</name>
    <dbReference type="NCBI Taxonomy" id="2782607"/>
    <lineage>
        <taxon>Bacteria</taxon>
        <taxon>Pseudomonadati</taxon>
        <taxon>Pseudomonadota</taxon>
        <taxon>Alphaproteobacteria</taxon>
        <taxon>Sphingomonadales</taxon>
        <taxon>Sphingomonadaceae</taxon>
        <taxon>Sphingobium</taxon>
    </lineage>
</organism>